<dbReference type="InterPro" id="IPR027396">
    <property type="entry name" value="DsrEFH-like"/>
</dbReference>
<dbReference type="Gene3D" id="3.40.1260.10">
    <property type="entry name" value="DsrEFH-like"/>
    <property type="match status" value="1"/>
</dbReference>
<evidence type="ECO:0000313" key="2">
    <source>
        <dbReference type="Proteomes" id="UP000242015"/>
    </source>
</evidence>
<name>A0A2R6C835_9ARCH</name>
<accession>A0A2R6C835</accession>
<dbReference type="PANTHER" id="PTHR34655">
    <property type="entry name" value="CONSERVED WITHIN P. AEROPHILUM"/>
    <property type="match status" value="1"/>
</dbReference>
<dbReference type="PANTHER" id="PTHR34655:SF1">
    <property type="match status" value="1"/>
</dbReference>
<dbReference type="AlphaFoldDB" id="A0A2R6C835"/>
<protein>
    <submittedName>
        <fullName evidence="1">Uncharacterized protein</fullName>
    </submittedName>
</protein>
<reference evidence="1 2" key="1">
    <citation type="submission" date="2017-04" db="EMBL/GenBank/DDBJ databases">
        <title>Novel microbial lineages endemic to geothermal iron-oxide mats fill important gaps in the evolutionary history of Archaea.</title>
        <authorList>
            <person name="Jay Z.J."/>
            <person name="Beam J.P."/>
            <person name="Dlakic M."/>
            <person name="Rusch D.B."/>
            <person name="Kozubal M.A."/>
            <person name="Inskeep W.P."/>
        </authorList>
    </citation>
    <scope>NUCLEOTIDE SEQUENCE [LARGE SCALE GENOMIC DNA]</scope>
    <source>
        <strain evidence="1">BE_D</strain>
    </source>
</reference>
<gene>
    <name evidence="1" type="ORF">B9Q04_12875</name>
</gene>
<feature type="non-terminal residue" evidence="1">
    <location>
        <position position="108"/>
    </location>
</feature>
<sequence length="108" mass="11807">MKYALILGSNSLEKVEFASMIALVSSSMGEEVEVFATMDGVNAFTVPPKLVSNTESAKRIELTENGGRYLEYFKKAKSLGKVKIIACSMASQLFGLKKENYSELVDAI</sequence>
<dbReference type="SUPFAM" id="SSF75169">
    <property type="entry name" value="DsrEFH-like"/>
    <property type="match status" value="1"/>
</dbReference>
<evidence type="ECO:0000313" key="1">
    <source>
        <dbReference type="EMBL" id="PSO07057.1"/>
    </source>
</evidence>
<dbReference type="InterPro" id="IPR003787">
    <property type="entry name" value="Sulphur_relay_DsrE/F-like"/>
</dbReference>
<dbReference type="EMBL" id="NEXF01000335">
    <property type="protein sequence ID" value="PSO07057.1"/>
    <property type="molecule type" value="Genomic_DNA"/>
</dbReference>
<proteinExistence type="predicted"/>
<organism evidence="1 2">
    <name type="scientific">Candidatus Marsarchaeota G2 archaeon BE_D</name>
    <dbReference type="NCBI Taxonomy" id="1978158"/>
    <lineage>
        <taxon>Archaea</taxon>
        <taxon>Candidatus Marsarchaeota</taxon>
        <taxon>Candidatus Marsarchaeota group 2</taxon>
    </lineage>
</organism>
<comment type="caution">
    <text evidence="1">The sequence shown here is derived from an EMBL/GenBank/DDBJ whole genome shotgun (WGS) entry which is preliminary data.</text>
</comment>
<dbReference type="Pfam" id="PF02635">
    <property type="entry name" value="DsrE"/>
    <property type="match status" value="1"/>
</dbReference>
<dbReference type="Proteomes" id="UP000242015">
    <property type="component" value="Unassembled WGS sequence"/>
</dbReference>